<feature type="transmembrane region" description="Helical" evidence="1">
    <location>
        <begin position="221"/>
        <end position="237"/>
    </location>
</feature>
<comment type="caution">
    <text evidence="2">The sequence shown here is derived from an EMBL/GenBank/DDBJ whole genome shotgun (WGS) entry which is preliminary data.</text>
</comment>
<proteinExistence type="predicted"/>
<dbReference type="Proteomes" id="UP000290253">
    <property type="component" value="Unassembled WGS sequence"/>
</dbReference>
<reference evidence="2 3" key="1">
    <citation type="journal article" date="2016" name="Int. J. Syst. Evol. Microbiol.">
        <title>Acidipila dinghuensis sp. nov., an acidobacterium isolated from forest soil.</title>
        <authorList>
            <person name="Jiang Y.W."/>
            <person name="Wang J."/>
            <person name="Chen M.H."/>
            <person name="Lv Y.Y."/>
            <person name="Qiu L.H."/>
        </authorList>
    </citation>
    <scope>NUCLEOTIDE SEQUENCE [LARGE SCALE GENOMIC DNA]</scope>
    <source>
        <strain evidence="2 3">DHOF10</strain>
    </source>
</reference>
<dbReference type="EMBL" id="SDMK01000005">
    <property type="protein sequence ID" value="RXS93448.1"/>
    <property type="molecule type" value="Genomic_DNA"/>
</dbReference>
<feature type="transmembrane region" description="Helical" evidence="1">
    <location>
        <begin position="316"/>
        <end position="337"/>
    </location>
</feature>
<keyword evidence="1" id="KW-0472">Membrane</keyword>
<dbReference type="OrthoDB" id="1753424at2"/>
<protein>
    <submittedName>
        <fullName evidence="2">DUF2628 domain-containing protein</fullName>
    </submittedName>
</protein>
<evidence type="ECO:0000313" key="2">
    <source>
        <dbReference type="EMBL" id="RXS93448.1"/>
    </source>
</evidence>
<feature type="transmembrane region" description="Helical" evidence="1">
    <location>
        <begin position="243"/>
        <end position="261"/>
    </location>
</feature>
<dbReference type="AlphaFoldDB" id="A0A4V1NUU4"/>
<keyword evidence="1" id="KW-1133">Transmembrane helix</keyword>
<keyword evidence="1" id="KW-0812">Transmembrane</keyword>
<dbReference type="InterPro" id="IPR024399">
    <property type="entry name" value="DUF2628"/>
</dbReference>
<dbReference type="Pfam" id="PF10947">
    <property type="entry name" value="DUF2628"/>
    <property type="match status" value="1"/>
</dbReference>
<keyword evidence="3" id="KW-1185">Reference proteome</keyword>
<gene>
    <name evidence="2" type="ORF">ESZ00_19100</name>
</gene>
<name>A0A4V1NUU4_9BACT</name>
<evidence type="ECO:0000256" key="1">
    <source>
        <dbReference type="SAM" id="Phobius"/>
    </source>
</evidence>
<organism evidence="2 3">
    <name type="scientific">Silvibacterium dinghuense</name>
    <dbReference type="NCBI Taxonomy" id="1560006"/>
    <lineage>
        <taxon>Bacteria</taxon>
        <taxon>Pseudomonadati</taxon>
        <taxon>Acidobacteriota</taxon>
        <taxon>Terriglobia</taxon>
        <taxon>Terriglobales</taxon>
        <taxon>Acidobacteriaceae</taxon>
        <taxon>Silvibacterium</taxon>
    </lineage>
</organism>
<evidence type="ECO:0000313" key="3">
    <source>
        <dbReference type="Proteomes" id="UP000290253"/>
    </source>
</evidence>
<accession>A0A4V1NUU4</accession>
<sequence>MEIASVSQGGFGTVNRLGRRLAGKKIAARGRVPGNRFRSRFSLAGTLLSGLYMIRHRRPRIHGLLRAGRDWPSKPYAFGLRSLWSRLRFVLPEQGEVRGCPIQAPLGWETQTPPGAPRLAVETWDFYLSPELNFIATQNMTAGSCISPRGNNMFPTFQEERKQSTMQAVKPTHQFLLDEDQEARRAELMAFIGPNADKFMPTYDSMRARLVAPAGGKKPKIIRGFVAAAFFLGPVWFLYRKMWMVSLIILGVVVVFALLPIPGGNRIGLPIGIALAISGKYTYVEHAMKRIIALRGASPVADLSVLAKEGGVSKPAGYISAAALVGLMILMVALVVLSGQDPNAFR</sequence>